<protein>
    <submittedName>
        <fullName evidence="2">Dead box ATP-dependent rna helicase</fullName>
    </submittedName>
</protein>
<feature type="region of interest" description="Disordered" evidence="1">
    <location>
        <begin position="129"/>
        <end position="167"/>
    </location>
</feature>
<dbReference type="Proteomes" id="UP000014071">
    <property type="component" value="Unassembled WGS sequence"/>
</dbReference>
<organism evidence="2 3">
    <name type="scientific">Pseudozyma hubeiensis (strain SY62)</name>
    <name type="common">Yeast</name>
    <dbReference type="NCBI Taxonomy" id="1305764"/>
    <lineage>
        <taxon>Eukaryota</taxon>
        <taxon>Fungi</taxon>
        <taxon>Dikarya</taxon>
        <taxon>Basidiomycota</taxon>
        <taxon>Ustilaginomycotina</taxon>
        <taxon>Ustilaginomycetes</taxon>
        <taxon>Ustilaginales</taxon>
        <taxon>Ustilaginaceae</taxon>
        <taxon>Pseudozyma</taxon>
    </lineage>
</organism>
<proteinExistence type="predicted"/>
<dbReference type="HOGENOM" id="CLU_1103186_0_0_1"/>
<evidence type="ECO:0000313" key="2">
    <source>
        <dbReference type="EMBL" id="GAC96541.1"/>
    </source>
</evidence>
<keyword evidence="2" id="KW-0067">ATP-binding</keyword>
<keyword evidence="2" id="KW-0378">Hydrolase</keyword>
<keyword evidence="3" id="KW-1185">Reference proteome</keyword>
<accession>R9P5A1</accession>
<feature type="region of interest" description="Disordered" evidence="1">
    <location>
        <begin position="67"/>
        <end position="106"/>
    </location>
</feature>
<feature type="compositionally biased region" description="Basic and acidic residues" evidence="1">
    <location>
        <begin position="131"/>
        <end position="141"/>
    </location>
</feature>
<sequence>MSSPDDLDPGVVTMPVDSTAKLLAGEAGQDIKSASSTVYTVCRHTIALLPHFDPSTPPTLTNALSIKSTNHVRPRRYSVSPSPGTRERSHGSGKHRTPPRRLQCTADKSTADSLTVFLVFLLRRLQSAPGKDSHAVPDDQQRGGVFGDGENKGAESGQAGDSNSGAGNLKNVSIMAQLFIAFRSESDQSKRDRLADLSASFSKISQNRRWTMQSTPQANTASEDGTATFEFAPAYEAAKRSQAQNSWLEFML</sequence>
<dbReference type="RefSeq" id="XP_012190128.1">
    <property type="nucleotide sequence ID" value="XM_012334738.1"/>
</dbReference>
<gene>
    <name evidence="2" type="ORF">PHSY_004121</name>
</gene>
<dbReference type="EMBL" id="DF238801">
    <property type="protein sequence ID" value="GAC96541.1"/>
    <property type="molecule type" value="Genomic_DNA"/>
</dbReference>
<dbReference type="OrthoDB" id="2550266at2759"/>
<dbReference type="GO" id="GO:0004386">
    <property type="term" value="F:helicase activity"/>
    <property type="evidence" value="ECO:0007669"/>
    <property type="project" value="UniProtKB-KW"/>
</dbReference>
<keyword evidence="2" id="KW-0347">Helicase</keyword>
<keyword evidence="2" id="KW-0547">Nucleotide-binding</keyword>
<dbReference type="AlphaFoldDB" id="R9P5A1"/>
<evidence type="ECO:0000256" key="1">
    <source>
        <dbReference type="SAM" id="MobiDB-lite"/>
    </source>
</evidence>
<reference evidence="3" key="1">
    <citation type="journal article" date="2013" name="Genome Announc.">
        <title>Draft genome sequence of the basidiomycetous yeast-like fungus Pseudozyma hubeiensis SY62, which produces an abundant amount of the biosurfactant mannosylerythritol lipids.</title>
        <authorList>
            <person name="Konishi M."/>
            <person name="Hatada Y."/>
            <person name="Horiuchi J."/>
        </authorList>
    </citation>
    <scope>NUCLEOTIDE SEQUENCE [LARGE SCALE GENOMIC DNA]</scope>
    <source>
        <strain evidence="3">SY62</strain>
    </source>
</reference>
<dbReference type="GeneID" id="24109407"/>
<name>R9P5A1_PSEHS</name>
<evidence type="ECO:0000313" key="3">
    <source>
        <dbReference type="Proteomes" id="UP000014071"/>
    </source>
</evidence>